<reference evidence="1" key="1">
    <citation type="submission" date="2018-05" db="EMBL/GenBank/DDBJ databases">
        <title>Draft genome of Mucuna pruriens seed.</title>
        <authorList>
            <person name="Nnadi N.E."/>
            <person name="Vos R."/>
            <person name="Hasami M.H."/>
            <person name="Devisetty U.K."/>
            <person name="Aguiy J.C."/>
        </authorList>
    </citation>
    <scope>NUCLEOTIDE SEQUENCE [LARGE SCALE GENOMIC DNA]</scope>
    <source>
        <strain evidence="1">JCA_2017</strain>
    </source>
</reference>
<dbReference type="Proteomes" id="UP000257109">
    <property type="component" value="Unassembled WGS sequence"/>
</dbReference>
<organism evidence="1 2">
    <name type="scientific">Mucuna pruriens</name>
    <name type="common">Velvet bean</name>
    <name type="synonym">Dolichos pruriens</name>
    <dbReference type="NCBI Taxonomy" id="157652"/>
    <lineage>
        <taxon>Eukaryota</taxon>
        <taxon>Viridiplantae</taxon>
        <taxon>Streptophyta</taxon>
        <taxon>Embryophyta</taxon>
        <taxon>Tracheophyta</taxon>
        <taxon>Spermatophyta</taxon>
        <taxon>Magnoliopsida</taxon>
        <taxon>eudicotyledons</taxon>
        <taxon>Gunneridae</taxon>
        <taxon>Pentapetalae</taxon>
        <taxon>rosids</taxon>
        <taxon>fabids</taxon>
        <taxon>Fabales</taxon>
        <taxon>Fabaceae</taxon>
        <taxon>Papilionoideae</taxon>
        <taxon>50 kb inversion clade</taxon>
        <taxon>NPAAA clade</taxon>
        <taxon>indigoferoid/millettioid clade</taxon>
        <taxon>Phaseoleae</taxon>
        <taxon>Mucuna</taxon>
    </lineage>
</organism>
<dbReference type="STRING" id="157652.A0A371GTU2"/>
<comment type="caution">
    <text evidence="1">The sequence shown here is derived from an EMBL/GenBank/DDBJ whole genome shotgun (WGS) entry which is preliminary data.</text>
</comment>
<dbReference type="PANTHER" id="PTHR35317">
    <property type="entry name" value="OS04G0629600 PROTEIN"/>
    <property type="match status" value="1"/>
</dbReference>
<dbReference type="EMBL" id="QJKJ01004483">
    <property type="protein sequence ID" value="RDX93960.1"/>
    <property type="molecule type" value="Genomic_DNA"/>
</dbReference>
<keyword evidence="2" id="KW-1185">Reference proteome</keyword>
<proteinExistence type="predicted"/>
<feature type="non-terminal residue" evidence="1">
    <location>
        <position position="1"/>
    </location>
</feature>
<evidence type="ECO:0000313" key="1">
    <source>
        <dbReference type="EMBL" id="RDX93960.1"/>
    </source>
</evidence>
<dbReference type="AlphaFoldDB" id="A0A371GTU2"/>
<accession>A0A371GTU2</accession>
<dbReference type="CDD" id="cd09272">
    <property type="entry name" value="RNase_HI_RT_Ty1"/>
    <property type="match status" value="1"/>
</dbReference>
<dbReference type="PANTHER" id="PTHR35317:SF35">
    <property type="entry name" value="DUF4219 DOMAIN-CONTAINING PROTEIN"/>
    <property type="match status" value="1"/>
</dbReference>
<dbReference type="OrthoDB" id="1679989at2759"/>
<name>A0A371GTU2_MUCPR</name>
<protein>
    <submittedName>
        <fullName evidence="1">Copia protein</fullName>
    </submittedName>
</protein>
<evidence type="ECO:0000313" key="2">
    <source>
        <dbReference type="Proteomes" id="UP000257109"/>
    </source>
</evidence>
<gene>
    <name evidence="1" type="primary">GIP</name>
    <name evidence="1" type="ORF">CR513_23707</name>
</gene>
<sequence length="240" mass="27428">MNLYCDSKAEISIAQNPVQHDRAKHVEIDRHFIKEKLDNGTICMPFVPTTQVTDILTKGLLSFVISKLGMMHIYAPEEGFPTNMLVLDGKNFEQWCIKMNAIFGFQEVLEIVKNDWCHRSAASSLQGVQEERLQSSLFMIHQCVDSANFEKIALANSAKEVRDILNKSMKACGEKLVDKILRTLTPQFDHIVVAIEESKDLQRMWVEELQNSLEAHEQRLFERISMSCCSSFASTRLSEK</sequence>